<keyword evidence="1" id="KW-0472">Membrane</keyword>
<feature type="transmembrane region" description="Helical" evidence="1">
    <location>
        <begin position="194"/>
        <end position="217"/>
    </location>
</feature>
<sequence>MSVPQWITGEREGLAPVGDVVVPAGGRRTRPSNVALKVTMAVTGTIFALFVLVHMIGNLKAFMGPEEYNSYAAFLRTLLHPLIPYEGVLWILRIVLLVCLVAHILSGVTIWVRGRRGRGAHRRRRMGALTWGARTMLVSGILLLVFIVVHILDLTIGAGVASAGYQAPVRTGSAEVNVYAYQNLVASLSRPAMAIFYSALMLVIGVHLVQGAWSVINDFGGTGARLRRIWMLVGILIALAIVVGNGVLPMLVLAGVIS</sequence>
<feature type="transmembrane region" description="Helical" evidence="1">
    <location>
        <begin position="88"/>
        <end position="112"/>
    </location>
</feature>
<feature type="transmembrane region" description="Helical" evidence="1">
    <location>
        <begin position="34"/>
        <end position="56"/>
    </location>
</feature>
<dbReference type="NCBIfam" id="TIGR02046">
    <property type="entry name" value="sdhC_b558_fam"/>
    <property type="match status" value="1"/>
</dbReference>
<dbReference type="KEGG" id="acij:JS278_01879"/>
<dbReference type="Proteomes" id="UP000251995">
    <property type="component" value="Chromosome"/>
</dbReference>
<keyword evidence="3" id="KW-1185">Reference proteome</keyword>
<keyword evidence="1" id="KW-0812">Transmembrane</keyword>
<dbReference type="GO" id="GO:0016020">
    <property type="term" value="C:membrane"/>
    <property type="evidence" value="ECO:0007669"/>
    <property type="project" value="InterPro"/>
</dbReference>
<evidence type="ECO:0000256" key="1">
    <source>
        <dbReference type="SAM" id="Phobius"/>
    </source>
</evidence>
<dbReference type="InterPro" id="IPR011138">
    <property type="entry name" value="Cytochrome_b-558"/>
</dbReference>
<protein>
    <submittedName>
        <fullName evidence="2">Uncharacterized protein</fullName>
    </submittedName>
</protein>
<name>A0A344UUT7_9ACTN</name>
<dbReference type="Gene3D" id="1.20.1300.10">
    <property type="entry name" value="Fumarate reductase/succinate dehydrogenase, transmembrane subunit"/>
    <property type="match status" value="1"/>
</dbReference>
<gene>
    <name evidence="2" type="ORF">JS278_01879</name>
</gene>
<dbReference type="EMBL" id="CP025198">
    <property type="protein sequence ID" value="AXE39035.1"/>
    <property type="molecule type" value="Genomic_DNA"/>
</dbReference>
<evidence type="ECO:0000313" key="3">
    <source>
        <dbReference type="Proteomes" id="UP000251995"/>
    </source>
</evidence>
<feature type="transmembrane region" description="Helical" evidence="1">
    <location>
        <begin position="229"/>
        <end position="257"/>
    </location>
</feature>
<evidence type="ECO:0000313" key="2">
    <source>
        <dbReference type="EMBL" id="AXE39035.1"/>
    </source>
</evidence>
<dbReference type="AlphaFoldDB" id="A0A344UUT7"/>
<reference evidence="2 3" key="1">
    <citation type="submission" date="2017-12" db="EMBL/GenBank/DDBJ databases">
        <title>The whole genome sequence of the Acidipropionibacterium virtanenii sp. nov. type strain JS278.</title>
        <authorList>
            <person name="Laine P."/>
            <person name="Deptula P."/>
            <person name="Varmanen P."/>
            <person name="Auvinen P."/>
        </authorList>
    </citation>
    <scope>NUCLEOTIDE SEQUENCE [LARGE SCALE GENOMIC DNA]</scope>
    <source>
        <strain evidence="2 3">JS278</strain>
    </source>
</reference>
<proteinExistence type="predicted"/>
<accession>A0A344UUT7</accession>
<organism evidence="2 3">
    <name type="scientific">Acidipropionibacterium virtanenii</name>
    <dbReference type="NCBI Taxonomy" id="2057246"/>
    <lineage>
        <taxon>Bacteria</taxon>
        <taxon>Bacillati</taxon>
        <taxon>Actinomycetota</taxon>
        <taxon>Actinomycetes</taxon>
        <taxon>Propionibacteriales</taxon>
        <taxon>Propionibacteriaceae</taxon>
        <taxon>Acidipropionibacterium</taxon>
    </lineage>
</organism>
<keyword evidence="1" id="KW-1133">Transmembrane helix</keyword>
<dbReference type="SUPFAM" id="SSF81343">
    <property type="entry name" value="Fumarate reductase respiratory complex transmembrane subunits"/>
    <property type="match status" value="1"/>
</dbReference>
<dbReference type="InterPro" id="IPR034804">
    <property type="entry name" value="SQR/QFR_C/D"/>
</dbReference>
<dbReference type="CDD" id="cd03498">
    <property type="entry name" value="SQR_TypeB_2_TM"/>
    <property type="match status" value="1"/>
</dbReference>
<feature type="transmembrane region" description="Helical" evidence="1">
    <location>
        <begin position="133"/>
        <end position="152"/>
    </location>
</feature>
<dbReference type="OrthoDB" id="9788081at2"/>